<dbReference type="SMART" id="SM00382">
    <property type="entry name" value="AAA"/>
    <property type="match status" value="1"/>
</dbReference>
<dbReference type="GO" id="GO:0005886">
    <property type="term" value="C:plasma membrane"/>
    <property type="evidence" value="ECO:0007669"/>
    <property type="project" value="UniProtKB-ARBA"/>
</dbReference>
<keyword evidence="3" id="KW-1003">Cell membrane</keyword>
<evidence type="ECO:0000256" key="1">
    <source>
        <dbReference type="ARBA" id="ARBA00005417"/>
    </source>
</evidence>
<evidence type="ECO:0000256" key="4">
    <source>
        <dbReference type="ARBA" id="ARBA00022741"/>
    </source>
</evidence>
<dbReference type="PROSITE" id="PS00211">
    <property type="entry name" value="ABC_TRANSPORTER_1"/>
    <property type="match status" value="1"/>
</dbReference>
<evidence type="ECO:0000256" key="6">
    <source>
        <dbReference type="ARBA" id="ARBA00022967"/>
    </source>
</evidence>
<keyword evidence="13" id="KW-1185">Reference proteome</keyword>
<dbReference type="FunFam" id="3.40.50.300:FF:000056">
    <property type="entry name" value="Cell division ATP-binding protein FtsE"/>
    <property type="match status" value="1"/>
</dbReference>
<sequence length="340" mass="37525">MITLESVSKRYSGKFGHIDALIDVSVRVERSDIFGIVGFSGAGKSTLIRMVNRLEEPDSGTIMVDGDDVTAMTKKQLLTSRRNVGMVFQQFNLLETKTVFRNVAMPLMLQGKSRAEIARRVDEVLDIVELSDKRDARVSQLSGGQKQRVGIARALATEPDILLCDEATSALDPKTTEAILQLLKRINKTMGVTILLITHQMQVVQRICNKVAVMEGGRVVEQGSVIEVFGNPQTATTQEFVRTVINDQIPEAVMDLVKNDPRNARIYRLRSVGVASQNALLSKLNQTTGLEINILGATIEQLEDTVVGVFHVQLVGSDDAIDRGEQHIDAARITKEQVRF</sequence>
<dbReference type="InterPro" id="IPR041701">
    <property type="entry name" value="MetN_ABC"/>
</dbReference>
<gene>
    <name evidence="12" type="ORF">A6F49_15330</name>
</gene>
<dbReference type="PANTHER" id="PTHR43166:SF30">
    <property type="entry name" value="METHIONINE IMPORT ATP-BINDING PROTEIN METN"/>
    <property type="match status" value="1"/>
</dbReference>
<dbReference type="InterPro" id="IPR045865">
    <property type="entry name" value="ACT-like_dom_sf"/>
</dbReference>
<keyword evidence="4" id="KW-0547">Nucleotide-binding</keyword>
<dbReference type="CDD" id="cd03258">
    <property type="entry name" value="ABC_MetN_methionine_transporter"/>
    <property type="match status" value="1"/>
</dbReference>
<dbReference type="EMBL" id="LXEY01000022">
    <property type="protein sequence ID" value="OAV59244.1"/>
    <property type="molecule type" value="Genomic_DNA"/>
</dbReference>
<dbReference type="SUPFAM" id="SSF52540">
    <property type="entry name" value="P-loop containing nucleoside triphosphate hydrolases"/>
    <property type="match status" value="1"/>
</dbReference>
<evidence type="ECO:0000256" key="5">
    <source>
        <dbReference type="ARBA" id="ARBA00022840"/>
    </source>
</evidence>
<evidence type="ECO:0000313" key="13">
    <source>
        <dbReference type="Proteomes" id="UP000078292"/>
    </source>
</evidence>
<dbReference type="PANTHER" id="PTHR43166">
    <property type="entry name" value="AMINO ACID IMPORT ATP-BINDING PROTEIN"/>
    <property type="match status" value="1"/>
</dbReference>
<dbReference type="GO" id="GO:0006865">
    <property type="term" value="P:amino acid transport"/>
    <property type="evidence" value="ECO:0007669"/>
    <property type="project" value="UniProtKB-KW"/>
</dbReference>
<protein>
    <submittedName>
        <fullName evidence="12">Methionine ABC transporter ATP-binding protein</fullName>
    </submittedName>
</protein>
<dbReference type="InterPro" id="IPR003593">
    <property type="entry name" value="AAA+_ATPase"/>
</dbReference>
<dbReference type="SMART" id="SM00930">
    <property type="entry name" value="NIL"/>
    <property type="match status" value="1"/>
</dbReference>
<evidence type="ECO:0000256" key="9">
    <source>
        <dbReference type="ARBA" id="ARBA00054718"/>
    </source>
</evidence>
<dbReference type="Gene3D" id="3.30.70.260">
    <property type="match status" value="1"/>
</dbReference>
<dbReference type="GO" id="GO:0005524">
    <property type="term" value="F:ATP binding"/>
    <property type="evidence" value="ECO:0007669"/>
    <property type="project" value="UniProtKB-KW"/>
</dbReference>
<dbReference type="InterPro" id="IPR027417">
    <property type="entry name" value="P-loop_NTPase"/>
</dbReference>
<proteinExistence type="inferred from homology"/>
<reference evidence="12 13" key="1">
    <citation type="submission" date="2016-04" db="EMBL/GenBank/DDBJ databases">
        <title>First whole genome shotgun sequence of the bacterium Enteractinococcus sp. strain UASWS1574.</title>
        <authorList>
            <person name="Crovadore J."/>
            <person name="Chablais R."/>
            <person name="Lefort F."/>
        </authorList>
    </citation>
    <scope>NUCLEOTIDE SEQUENCE [LARGE SCALE GENOMIC DNA]</scope>
    <source>
        <strain evidence="12 13">UASWS1574</strain>
    </source>
</reference>
<keyword evidence="5 12" id="KW-0067">ATP-binding</keyword>
<comment type="subunit">
    <text evidence="10">Homodimer. Forms a membrane-associated complex with FtsX.</text>
</comment>
<comment type="caution">
    <text evidence="12">The sequence shown here is derived from an EMBL/GenBank/DDBJ whole genome shotgun (WGS) entry which is preliminary data.</text>
</comment>
<dbReference type="InterPro" id="IPR018449">
    <property type="entry name" value="NIL_domain"/>
</dbReference>
<organism evidence="12 13">
    <name type="scientific">Enteractinococcus helveticum</name>
    <dbReference type="NCBI Taxonomy" id="1837282"/>
    <lineage>
        <taxon>Bacteria</taxon>
        <taxon>Bacillati</taxon>
        <taxon>Actinomycetota</taxon>
        <taxon>Actinomycetes</taxon>
        <taxon>Micrococcales</taxon>
        <taxon>Micrococcaceae</taxon>
    </lineage>
</organism>
<dbReference type="AlphaFoldDB" id="A0A1B7LW13"/>
<dbReference type="Proteomes" id="UP000078292">
    <property type="component" value="Unassembled WGS sequence"/>
</dbReference>
<dbReference type="SUPFAM" id="SSF55021">
    <property type="entry name" value="ACT-like"/>
    <property type="match status" value="1"/>
</dbReference>
<evidence type="ECO:0000313" key="12">
    <source>
        <dbReference type="EMBL" id="OAV59244.1"/>
    </source>
</evidence>
<dbReference type="STRING" id="1837282.A6F49_15330"/>
<evidence type="ECO:0000256" key="2">
    <source>
        <dbReference type="ARBA" id="ARBA00022448"/>
    </source>
</evidence>
<evidence type="ECO:0000256" key="8">
    <source>
        <dbReference type="ARBA" id="ARBA00023136"/>
    </source>
</evidence>
<comment type="function">
    <text evidence="9">Part of the ABC transporter FtsEX involved in cellular division. Has ATPase activity.</text>
</comment>
<dbReference type="Pfam" id="PF00005">
    <property type="entry name" value="ABC_tran"/>
    <property type="match status" value="1"/>
</dbReference>
<name>A0A1B7LW13_9MICC</name>
<dbReference type="OrthoDB" id="3190580at2"/>
<keyword evidence="6" id="KW-1278">Translocase</keyword>
<dbReference type="InterPro" id="IPR050086">
    <property type="entry name" value="MetN_ABC_transporter-like"/>
</dbReference>
<dbReference type="PROSITE" id="PS50893">
    <property type="entry name" value="ABC_TRANSPORTER_2"/>
    <property type="match status" value="1"/>
</dbReference>
<evidence type="ECO:0000256" key="3">
    <source>
        <dbReference type="ARBA" id="ARBA00022475"/>
    </source>
</evidence>
<feature type="domain" description="ABC transporter" evidence="11">
    <location>
        <begin position="2"/>
        <end position="241"/>
    </location>
</feature>
<evidence type="ECO:0000256" key="10">
    <source>
        <dbReference type="ARBA" id="ARBA00063837"/>
    </source>
</evidence>
<evidence type="ECO:0000259" key="11">
    <source>
        <dbReference type="PROSITE" id="PS50893"/>
    </source>
</evidence>
<dbReference type="Gene3D" id="3.40.50.300">
    <property type="entry name" value="P-loop containing nucleotide triphosphate hydrolases"/>
    <property type="match status" value="1"/>
</dbReference>
<keyword evidence="2" id="KW-0813">Transport</keyword>
<dbReference type="InterPro" id="IPR003439">
    <property type="entry name" value="ABC_transporter-like_ATP-bd"/>
</dbReference>
<keyword evidence="7" id="KW-0029">Amino-acid transport</keyword>
<dbReference type="GO" id="GO:0016887">
    <property type="term" value="F:ATP hydrolysis activity"/>
    <property type="evidence" value="ECO:0007669"/>
    <property type="project" value="InterPro"/>
</dbReference>
<dbReference type="Pfam" id="PF09383">
    <property type="entry name" value="NIL"/>
    <property type="match status" value="1"/>
</dbReference>
<dbReference type="InterPro" id="IPR017871">
    <property type="entry name" value="ABC_transporter-like_CS"/>
</dbReference>
<evidence type="ECO:0000256" key="7">
    <source>
        <dbReference type="ARBA" id="ARBA00022970"/>
    </source>
</evidence>
<accession>A0A1B7LW13</accession>
<keyword evidence="8" id="KW-0472">Membrane</keyword>
<comment type="similarity">
    <text evidence="1">Belongs to the ABC transporter superfamily.</text>
</comment>